<dbReference type="GO" id="GO:0012505">
    <property type="term" value="C:endomembrane system"/>
    <property type="evidence" value="ECO:0007669"/>
    <property type="project" value="UniProtKB-SubCell"/>
</dbReference>
<keyword evidence="3" id="KW-0813">Transport</keyword>
<dbReference type="Gene3D" id="1.20.1250.20">
    <property type="entry name" value="MFS general substrate transporter like domains"/>
    <property type="match status" value="1"/>
</dbReference>
<comment type="similarity">
    <text evidence="2">Belongs to the major facilitator superfamily.</text>
</comment>
<dbReference type="OrthoDB" id="10021397at2759"/>
<feature type="compositionally biased region" description="Low complexity" evidence="7">
    <location>
        <begin position="108"/>
        <end position="120"/>
    </location>
</feature>
<keyword evidence="4 8" id="KW-0812">Transmembrane</keyword>
<dbReference type="GO" id="GO:0005886">
    <property type="term" value="C:plasma membrane"/>
    <property type="evidence" value="ECO:0007669"/>
    <property type="project" value="TreeGrafter"/>
</dbReference>
<evidence type="ECO:0000256" key="3">
    <source>
        <dbReference type="ARBA" id="ARBA00022448"/>
    </source>
</evidence>
<dbReference type="EMBL" id="JAAAIN010000020">
    <property type="protein sequence ID" value="KAG0322775.1"/>
    <property type="molecule type" value="Genomic_DNA"/>
</dbReference>
<accession>A0A9P6UWS8</accession>
<feature type="region of interest" description="Disordered" evidence="7">
    <location>
        <begin position="640"/>
        <end position="662"/>
    </location>
</feature>
<feature type="transmembrane region" description="Helical" evidence="8">
    <location>
        <begin position="472"/>
        <end position="490"/>
    </location>
</feature>
<feature type="transmembrane region" description="Helical" evidence="8">
    <location>
        <begin position="397"/>
        <end position="425"/>
    </location>
</feature>
<feature type="compositionally biased region" description="Polar residues" evidence="7">
    <location>
        <begin position="90"/>
        <end position="107"/>
    </location>
</feature>
<dbReference type="AlphaFoldDB" id="A0A9P6UWS8"/>
<evidence type="ECO:0000256" key="4">
    <source>
        <dbReference type="ARBA" id="ARBA00022692"/>
    </source>
</evidence>
<proteinExistence type="inferred from homology"/>
<evidence type="ECO:0000259" key="9">
    <source>
        <dbReference type="PROSITE" id="PS50850"/>
    </source>
</evidence>
<evidence type="ECO:0000256" key="6">
    <source>
        <dbReference type="ARBA" id="ARBA00023136"/>
    </source>
</evidence>
<feature type="transmembrane region" description="Helical" evidence="8">
    <location>
        <begin position="142"/>
        <end position="161"/>
    </location>
</feature>
<reference evidence="10" key="1">
    <citation type="journal article" date="2020" name="Fungal Divers.">
        <title>Resolving the Mortierellaceae phylogeny through synthesis of multi-gene phylogenetics and phylogenomics.</title>
        <authorList>
            <person name="Vandepol N."/>
            <person name="Liber J."/>
            <person name="Desiro A."/>
            <person name="Na H."/>
            <person name="Kennedy M."/>
            <person name="Barry K."/>
            <person name="Grigoriev I.V."/>
            <person name="Miller A.N."/>
            <person name="O'Donnell K."/>
            <person name="Stajich J.E."/>
            <person name="Bonito G."/>
        </authorList>
    </citation>
    <scope>NUCLEOTIDE SEQUENCE</scope>
    <source>
        <strain evidence="10">NVP60</strain>
    </source>
</reference>
<dbReference type="PANTHER" id="PTHR23501">
    <property type="entry name" value="MAJOR FACILITATOR SUPERFAMILY"/>
    <property type="match status" value="1"/>
</dbReference>
<feature type="transmembrane region" description="Helical" evidence="8">
    <location>
        <begin position="336"/>
        <end position="357"/>
    </location>
</feature>
<comment type="caution">
    <text evidence="10">The sequence shown here is derived from an EMBL/GenBank/DDBJ whole genome shotgun (WGS) entry which is preliminary data.</text>
</comment>
<feature type="domain" description="Major facilitator superfamily (MFS) profile" evidence="9">
    <location>
        <begin position="144"/>
        <end position="621"/>
    </location>
</feature>
<dbReference type="InterPro" id="IPR011701">
    <property type="entry name" value="MFS"/>
</dbReference>
<feature type="transmembrane region" description="Helical" evidence="8">
    <location>
        <begin position="181"/>
        <end position="200"/>
    </location>
</feature>
<feature type="transmembrane region" description="Helical" evidence="8">
    <location>
        <begin position="363"/>
        <end position="385"/>
    </location>
</feature>
<sequence length="662" mass="70100">MDNDHSTPTQASPLVVHPIEAKGAADQVSNTAQLAFDASARASLTTADNTCTPNPTPISFNSSKAPSLSSSLSSFTAAGKEHYDHTITTISAASGVPNPTTSTAARNSPTPSDTTATDARAAQQQLGQDYGPKSPMSKSRQIVVFLGILMVLFLAALDQSIVTTALPSISKDFNNFSEISWVGTGFLLTMTAIQPLYGVAADLAGRKRTMMFANAVFFIGSALCGAAQSMNMLIIGRAVQGIGGSGILTLSLILVADIVPLRNRGKYQSLTAFVYALASVFGPLLGGVFSDNVTWRWAFYINLPVGAVGMALLVVFLHMNRPKNLSLKTAMRGLDYAGIGLLIGSIIMILLGLNWGADAKYEWNSAVILSLLIIGVLVMVAFLVNEWKLAANPIIPLRLLGTLSLGMTYFPVFVDGFVSMGLLFFLPLYSQAVHGASAIESGVELLPYVCMSSVVAIIVGQLTSRWGTYKEFIIFGWVAGVLSTGLMVLFDENTGRGRMVGILLVQGVSLGAVVNTQLLAVHAQLKNPADMALATSLWTLLRTFGGVFGVALGGTLVQNSLSTANANKYAQNIKGIADLSPELRAPVLKAFVEGLQKFFILLAALSGLALLASFLIKKVAMDGSDDINDDTAGQGNVQELEDARQQQPVEKLNDSLHPLSTV</sequence>
<keyword evidence="6 8" id="KW-0472">Membrane</keyword>
<feature type="transmembrane region" description="Helical" evidence="8">
    <location>
        <begin position="445"/>
        <end position="463"/>
    </location>
</feature>
<feature type="transmembrane region" description="Helical" evidence="8">
    <location>
        <begin position="295"/>
        <end position="316"/>
    </location>
</feature>
<dbReference type="FunFam" id="1.20.1720.10:FF:000013">
    <property type="entry name" value="Related to multidrug resistance proteins"/>
    <property type="match status" value="1"/>
</dbReference>
<feature type="transmembrane region" description="Helical" evidence="8">
    <location>
        <begin position="533"/>
        <end position="557"/>
    </location>
</feature>
<dbReference type="PANTHER" id="PTHR23501:SF102">
    <property type="entry name" value="DRUG TRANSPORTER, PUTATIVE (AFU_ORTHOLOGUE AFUA_3G08530)-RELATED"/>
    <property type="match status" value="1"/>
</dbReference>
<evidence type="ECO:0000256" key="2">
    <source>
        <dbReference type="ARBA" id="ARBA00008335"/>
    </source>
</evidence>
<feature type="transmembrane region" description="Helical" evidence="8">
    <location>
        <begin position="502"/>
        <end position="521"/>
    </location>
</feature>
<evidence type="ECO:0000256" key="7">
    <source>
        <dbReference type="SAM" id="MobiDB-lite"/>
    </source>
</evidence>
<keyword evidence="11" id="KW-1185">Reference proteome</keyword>
<evidence type="ECO:0000313" key="10">
    <source>
        <dbReference type="EMBL" id="KAG0322775.1"/>
    </source>
</evidence>
<dbReference type="SUPFAM" id="SSF103473">
    <property type="entry name" value="MFS general substrate transporter"/>
    <property type="match status" value="2"/>
</dbReference>
<evidence type="ECO:0000256" key="5">
    <source>
        <dbReference type="ARBA" id="ARBA00022989"/>
    </source>
</evidence>
<dbReference type="InterPro" id="IPR020846">
    <property type="entry name" value="MFS_dom"/>
</dbReference>
<dbReference type="PROSITE" id="PS50850">
    <property type="entry name" value="MFS"/>
    <property type="match status" value="1"/>
</dbReference>
<protein>
    <recommendedName>
        <fullName evidence="9">Major facilitator superfamily (MFS) profile domain-containing protein</fullName>
    </recommendedName>
</protein>
<feature type="region of interest" description="Disordered" evidence="7">
    <location>
        <begin position="90"/>
        <end position="120"/>
    </location>
</feature>
<comment type="subcellular location">
    <subcellularLocation>
        <location evidence="1">Endomembrane system</location>
        <topology evidence="1">Multi-pass membrane protein</topology>
    </subcellularLocation>
</comment>
<dbReference type="GO" id="GO:0022857">
    <property type="term" value="F:transmembrane transporter activity"/>
    <property type="evidence" value="ECO:0007669"/>
    <property type="project" value="InterPro"/>
</dbReference>
<gene>
    <name evidence="10" type="ORF">BGZ97_004088</name>
</gene>
<dbReference type="Proteomes" id="UP000823405">
    <property type="component" value="Unassembled WGS sequence"/>
</dbReference>
<feature type="region of interest" description="Disordered" evidence="7">
    <location>
        <begin position="47"/>
        <end position="67"/>
    </location>
</feature>
<feature type="transmembrane region" description="Helical" evidence="8">
    <location>
        <begin position="241"/>
        <end position="260"/>
    </location>
</feature>
<feature type="transmembrane region" description="Helical" evidence="8">
    <location>
        <begin position="272"/>
        <end position="289"/>
    </location>
</feature>
<dbReference type="PRINTS" id="PR01036">
    <property type="entry name" value="TCRTETB"/>
</dbReference>
<keyword evidence="5 8" id="KW-1133">Transmembrane helix</keyword>
<evidence type="ECO:0000256" key="1">
    <source>
        <dbReference type="ARBA" id="ARBA00004127"/>
    </source>
</evidence>
<organism evidence="10 11">
    <name type="scientific">Linnemannia gamsii</name>
    <dbReference type="NCBI Taxonomy" id="64522"/>
    <lineage>
        <taxon>Eukaryota</taxon>
        <taxon>Fungi</taxon>
        <taxon>Fungi incertae sedis</taxon>
        <taxon>Mucoromycota</taxon>
        <taxon>Mortierellomycotina</taxon>
        <taxon>Mortierellomycetes</taxon>
        <taxon>Mortierellales</taxon>
        <taxon>Mortierellaceae</taxon>
        <taxon>Linnemannia</taxon>
    </lineage>
</organism>
<evidence type="ECO:0000256" key="8">
    <source>
        <dbReference type="SAM" id="Phobius"/>
    </source>
</evidence>
<evidence type="ECO:0000313" key="11">
    <source>
        <dbReference type="Proteomes" id="UP000823405"/>
    </source>
</evidence>
<dbReference type="Gene3D" id="1.20.1720.10">
    <property type="entry name" value="Multidrug resistance protein D"/>
    <property type="match status" value="1"/>
</dbReference>
<dbReference type="InterPro" id="IPR036259">
    <property type="entry name" value="MFS_trans_sf"/>
</dbReference>
<dbReference type="CDD" id="cd17502">
    <property type="entry name" value="MFS_Azr1_MDR_like"/>
    <property type="match status" value="1"/>
</dbReference>
<dbReference type="Pfam" id="PF07690">
    <property type="entry name" value="MFS_1"/>
    <property type="match status" value="2"/>
</dbReference>
<feature type="transmembrane region" description="Helical" evidence="8">
    <location>
        <begin position="598"/>
        <end position="616"/>
    </location>
</feature>
<name>A0A9P6UWS8_9FUNG</name>